<accession>A0A937D0X0</accession>
<dbReference type="EMBL" id="JAEQMY010000154">
    <property type="protein sequence ID" value="MBL0408149.1"/>
    <property type="molecule type" value="Genomic_DNA"/>
</dbReference>
<gene>
    <name evidence="1" type="ORF">JKG68_30135</name>
</gene>
<evidence type="ECO:0000313" key="2">
    <source>
        <dbReference type="Proteomes" id="UP000605848"/>
    </source>
</evidence>
<dbReference type="AlphaFoldDB" id="A0A937D0X0"/>
<name>A0A937D0X0_9HYPH</name>
<keyword evidence="2" id="KW-1185">Reference proteome</keyword>
<organism evidence="1 2">
    <name type="scientific">Microvirga aerilata</name>
    <dbReference type="NCBI Taxonomy" id="670292"/>
    <lineage>
        <taxon>Bacteria</taxon>
        <taxon>Pseudomonadati</taxon>
        <taxon>Pseudomonadota</taxon>
        <taxon>Alphaproteobacteria</taxon>
        <taxon>Hyphomicrobiales</taxon>
        <taxon>Methylobacteriaceae</taxon>
        <taxon>Microvirga</taxon>
    </lineage>
</organism>
<protein>
    <submittedName>
        <fullName evidence="1">Uncharacterized protein</fullName>
    </submittedName>
</protein>
<comment type="caution">
    <text evidence="1">The sequence shown here is derived from an EMBL/GenBank/DDBJ whole genome shotgun (WGS) entry which is preliminary data.</text>
</comment>
<evidence type="ECO:0000313" key="1">
    <source>
        <dbReference type="EMBL" id="MBL0408149.1"/>
    </source>
</evidence>
<dbReference type="Proteomes" id="UP000605848">
    <property type="component" value="Unassembled WGS sequence"/>
</dbReference>
<proteinExistence type="predicted"/>
<dbReference type="RefSeq" id="WP_202065879.1">
    <property type="nucleotide sequence ID" value="NZ_JAEQMY010000154.1"/>
</dbReference>
<reference evidence="1" key="1">
    <citation type="submission" date="2021-01" db="EMBL/GenBank/DDBJ databases">
        <title>Microvirga sp.</title>
        <authorList>
            <person name="Kim M.K."/>
        </authorList>
    </citation>
    <scope>NUCLEOTIDE SEQUENCE</scope>
    <source>
        <strain evidence="1">5420S-16</strain>
    </source>
</reference>
<sequence>MKNFFGLNHLAEKPSQSAGKNLVPDDSKLRTRFCRESQKAEFIVRDLPFDSAKTKKRRAKLLIDAVTKLNI</sequence>